<evidence type="ECO:0000256" key="4">
    <source>
        <dbReference type="ARBA" id="ARBA00023163"/>
    </source>
</evidence>
<dbReference type="PROSITE" id="PS50931">
    <property type="entry name" value="HTH_LYSR"/>
    <property type="match status" value="1"/>
</dbReference>
<protein>
    <submittedName>
        <fullName evidence="6">HTH-type transcriptional regulator SsuR</fullName>
    </submittedName>
</protein>
<reference evidence="6 7" key="1">
    <citation type="submission" date="2020-02" db="EMBL/GenBank/DDBJ databases">
        <authorList>
            <person name="Hogendoorn C."/>
        </authorList>
    </citation>
    <scope>NUCLEOTIDE SEQUENCE [LARGE SCALE GENOMIC DNA]</scope>
    <source>
        <strain evidence="6">METHB21</strain>
    </source>
</reference>
<evidence type="ECO:0000256" key="3">
    <source>
        <dbReference type="ARBA" id="ARBA00023125"/>
    </source>
</evidence>
<evidence type="ECO:0000256" key="2">
    <source>
        <dbReference type="ARBA" id="ARBA00023015"/>
    </source>
</evidence>
<dbReference type="InterPro" id="IPR005119">
    <property type="entry name" value="LysR_subst-bd"/>
</dbReference>
<gene>
    <name evidence="6" type="primary">ssuR</name>
    <name evidence="6" type="ORF">METHB2_500001</name>
</gene>
<evidence type="ECO:0000313" key="7">
    <source>
        <dbReference type="Proteomes" id="UP000494216"/>
    </source>
</evidence>
<dbReference type="Gene3D" id="3.40.190.10">
    <property type="entry name" value="Periplasmic binding protein-like II"/>
    <property type="match status" value="2"/>
</dbReference>
<evidence type="ECO:0000256" key="1">
    <source>
        <dbReference type="ARBA" id="ARBA00009437"/>
    </source>
</evidence>
<dbReference type="GO" id="GO:0003700">
    <property type="term" value="F:DNA-binding transcription factor activity"/>
    <property type="evidence" value="ECO:0007669"/>
    <property type="project" value="InterPro"/>
</dbReference>
<dbReference type="Proteomes" id="UP000494216">
    <property type="component" value="Unassembled WGS sequence"/>
</dbReference>
<proteinExistence type="inferred from homology"/>
<comment type="caution">
    <text evidence="6">The sequence shown here is derived from an EMBL/GenBank/DDBJ whole genome shotgun (WGS) entry which is preliminary data.</text>
</comment>
<dbReference type="InterPro" id="IPR036390">
    <property type="entry name" value="WH_DNA-bd_sf"/>
</dbReference>
<dbReference type="GO" id="GO:0000976">
    <property type="term" value="F:transcription cis-regulatory region binding"/>
    <property type="evidence" value="ECO:0007669"/>
    <property type="project" value="TreeGrafter"/>
</dbReference>
<evidence type="ECO:0000259" key="5">
    <source>
        <dbReference type="PROSITE" id="PS50931"/>
    </source>
</evidence>
<dbReference type="Pfam" id="PF00126">
    <property type="entry name" value="HTH_1"/>
    <property type="match status" value="1"/>
</dbReference>
<comment type="similarity">
    <text evidence="1">Belongs to the LysR transcriptional regulatory family.</text>
</comment>
<organism evidence="6 7">
    <name type="scientific">Candidatus Methylobacter favarea</name>
    <dbReference type="NCBI Taxonomy" id="2707345"/>
    <lineage>
        <taxon>Bacteria</taxon>
        <taxon>Pseudomonadati</taxon>
        <taxon>Pseudomonadota</taxon>
        <taxon>Gammaproteobacteria</taxon>
        <taxon>Methylococcales</taxon>
        <taxon>Methylococcaceae</taxon>
        <taxon>Methylobacter</taxon>
    </lineage>
</organism>
<evidence type="ECO:0000313" key="6">
    <source>
        <dbReference type="EMBL" id="CAA9891841.1"/>
    </source>
</evidence>
<dbReference type="PRINTS" id="PR00039">
    <property type="entry name" value="HTHLYSR"/>
</dbReference>
<dbReference type="SUPFAM" id="SSF46785">
    <property type="entry name" value="Winged helix' DNA-binding domain"/>
    <property type="match status" value="1"/>
</dbReference>
<dbReference type="EMBL" id="CADCXN010000081">
    <property type="protein sequence ID" value="CAA9891841.1"/>
    <property type="molecule type" value="Genomic_DNA"/>
</dbReference>
<dbReference type="PANTHER" id="PTHR30126">
    <property type="entry name" value="HTH-TYPE TRANSCRIPTIONAL REGULATOR"/>
    <property type="match status" value="1"/>
</dbReference>
<feature type="domain" description="HTH lysR-type" evidence="5">
    <location>
        <begin position="21"/>
        <end position="79"/>
    </location>
</feature>
<accession>A0A8S0XHG6</accession>
<name>A0A8S0XHG6_9GAMM</name>
<dbReference type="Gene3D" id="1.10.10.10">
    <property type="entry name" value="Winged helix-like DNA-binding domain superfamily/Winged helix DNA-binding domain"/>
    <property type="match status" value="1"/>
</dbReference>
<dbReference type="SUPFAM" id="SSF53850">
    <property type="entry name" value="Periplasmic binding protein-like II"/>
    <property type="match status" value="1"/>
</dbReference>
<dbReference type="GO" id="GO:0019344">
    <property type="term" value="P:cysteine biosynthetic process"/>
    <property type="evidence" value="ECO:0007669"/>
    <property type="project" value="TreeGrafter"/>
</dbReference>
<dbReference type="PANTHER" id="PTHR30126:SF6">
    <property type="entry name" value="HTH-TYPE TRANSCRIPTIONAL REGULATOR CYSB-RELATED"/>
    <property type="match status" value="1"/>
</dbReference>
<keyword evidence="4" id="KW-0804">Transcription</keyword>
<keyword evidence="7" id="KW-1185">Reference proteome</keyword>
<dbReference type="InterPro" id="IPR000847">
    <property type="entry name" value="LysR_HTH_N"/>
</dbReference>
<dbReference type="AlphaFoldDB" id="A0A8S0XHG6"/>
<keyword evidence="2" id="KW-0805">Transcription regulation</keyword>
<sequence>MHHEPVDGINYNFRQGTLQEMNLSQIELLRVLQETNLNLSKAAEKMHIVQSAVSRQLQLFEAELGSPLFERQGKKLIGLTALGRRIMQEVAIINGAKTNIQHIAADYLDSNQGILHIATTHTQAKYFLPAPIQRFRKKYPGVKIYMVQSSPDQLIDQLLVRKADIAICTERVDEVTDLVIETCYEWHHALVVPPQHPLSEGEISLERLASFPILTYSFGFTGRSNIESAFKNTGLKLDITLAAADTDVIKTYVRLGMGAGLIAAMAYDHVTDQDLVARDLSHLIPGSRTKIAYLKHNYLPSYSQHFIAELLIAAKETKY</sequence>
<dbReference type="Pfam" id="PF03466">
    <property type="entry name" value="LysR_substrate"/>
    <property type="match status" value="1"/>
</dbReference>
<dbReference type="InterPro" id="IPR036388">
    <property type="entry name" value="WH-like_DNA-bd_sf"/>
</dbReference>
<keyword evidence="3" id="KW-0238">DNA-binding</keyword>